<keyword evidence="2" id="KW-1185">Reference proteome</keyword>
<sequence length="77" mass="8706">MGHATVWATCLRLKAFCGDDARRTEEEVEEEEDVGPRGPVEQRRPGIVQIVGDMLETAPVWSGALDIEQYREAYQRS</sequence>
<gene>
    <name evidence="1" type="primary">Dsec\GM14778</name>
    <name evidence="1" type="ORF">Dsec_GM14778</name>
</gene>
<reference evidence="1 2" key="1">
    <citation type="journal article" date="2007" name="Nature">
        <title>Evolution of genes and genomes on the Drosophila phylogeny.</title>
        <authorList>
            <consortium name="Drosophila 12 Genomes Consortium"/>
            <person name="Clark A.G."/>
            <person name="Eisen M.B."/>
            <person name="Smith D.R."/>
            <person name="Bergman C.M."/>
            <person name="Oliver B."/>
            <person name="Markow T.A."/>
            <person name="Kaufman T.C."/>
            <person name="Kellis M."/>
            <person name="Gelbart W."/>
            <person name="Iyer V.N."/>
            <person name="Pollard D.A."/>
            <person name="Sackton T.B."/>
            <person name="Larracuente A.M."/>
            <person name="Singh N.D."/>
            <person name="Abad J.P."/>
            <person name="Abt D.N."/>
            <person name="Adryan B."/>
            <person name="Aguade M."/>
            <person name="Akashi H."/>
            <person name="Anderson W.W."/>
            <person name="Aquadro C.F."/>
            <person name="Ardell D.H."/>
            <person name="Arguello R."/>
            <person name="Artieri C.G."/>
            <person name="Barbash D.A."/>
            <person name="Barker D."/>
            <person name="Barsanti P."/>
            <person name="Batterham P."/>
            <person name="Batzoglou S."/>
            <person name="Begun D."/>
            <person name="Bhutkar A."/>
            <person name="Blanco E."/>
            <person name="Bosak S.A."/>
            <person name="Bradley R.K."/>
            <person name="Brand A.D."/>
            <person name="Brent M.R."/>
            <person name="Brooks A.N."/>
            <person name="Brown R.H."/>
            <person name="Butlin R.K."/>
            <person name="Caggese C."/>
            <person name="Calvi B.R."/>
            <person name="Bernardo de Carvalho A."/>
            <person name="Caspi A."/>
            <person name="Castrezana S."/>
            <person name="Celniker S.E."/>
            <person name="Chang J.L."/>
            <person name="Chapple C."/>
            <person name="Chatterji S."/>
            <person name="Chinwalla A."/>
            <person name="Civetta A."/>
            <person name="Clifton S.W."/>
            <person name="Comeron J.M."/>
            <person name="Costello J.C."/>
            <person name="Coyne J.A."/>
            <person name="Daub J."/>
            <person name="David R.G."/>
            <person name="Delcher A.L."/>
            <person name="Delehaunty K."/>
            <person name="Do C.B."/>
            <person name="Ebling H."/>
            <person name="Edwards K."/>
            <person name="Eickbush T."/>
            <person name="Evans J.D."/>
            <person name="Filipski A."/>
            <person name="Findeiss S."/>
            <person name="Freyhult E."/>
            <person name="Fulton L."/>
            <person name="Fulton R."/>
            <person name="Garcia A.C."/>
            <person name="Gardiner A."/>
            <person name="Garfield D.A."/>
            <person name="Garvin B.E."/>
            <person name="Gibson G."/>
            <person name="Gilbert D."/>
            <person name="Gnerre S."/>
            <person name="Godfrey J."/>
            <person name="Good R."/>
            <person name="Gotea V."/>
            <person name="Gravely B."/>
            <person name="Greenberg A.J."/>
            <person name="Griffiths-Jones S."/>
            <person name="Gross S."/>
            <person name="Guigo R."/>
            <person name="Gustafson E.A."/>
            <person name="Haerty W."/>
            <person name="Hahn M.W."/>
            <person name="Halligan D.L."/>
            <person name="Halpern A.L."/>
            <person name="Halter G.M."/>
            <person name="Han M.V."/>
            <person name="Heger A."/>
            <person name="Hillier L."/>
            <person name="Hinrichs A.S."/>
            <person name="Holmes I."/>
            <person name="Hoskins R.A."/>
            <person name="Hubisz M.J."/>
            <person name="Hultmark D."/>
            <person name="Huntley M.A."/>
            <person name="Jaffe D.B."/>
            <person name="Jagadeeshan S."/>
            <person name="Jeck W.R."/>
            <person name="Johnson J."/>
            <person name="Jones C.D."/>
            <person name="Jordan W.C."/>
            <person name="Karpen G.H."/>
            <person name="Kataoka E."/>
            <person name="Keightley P.D."/>
            <person name="Kheradpour P."/>
            <person name="Kirkness E.F."/>
            <person name="Koerich L.B."/>
            <person name="Kristiansen K."/>
            <person name="Kudrna D."/>
            <person name="Kulathinal R.J."/>
            <person name="Kumar S."/>
            <person name="Kwok R."/>
            <person name="Lander E."/>
            <person name="Langley C.H."/>
            <person name="Lapoint R."/>
            <person name="Lazzaro B.P."/>
            <person name="Lee S.J."/>
            <person name="Levesque L."/>
            <person name="Li R."/>
            <person name="Lin C.F."/>
            <person name="Lin M.F."/>
            <person name="Lindblad-Toh K."/>
            <person name="Llopart A."/>
            <person name="Long M."/>
            <person name="Low L."/>
            <person name="Lozovsky E."/>
            <person name="Lu J."/>
            <person name="Luo M."/>
            <person name="Machado C.A."/>
            <person name="Makalowski W."/>
            <person name="Marzo M."/>
            <person name="Matsuda M."/>
            <person name="Matzkin L."/>
            <person name="McAllister B."/>
            <person name="McBride C.S."/>
            <person name="McKernan B."/>
            <person name="McKernan K."/>
            <person name="Mendez-Lago M."/>
            <person name="Minx P."/>
            <person name="Mollenhauer M.U."/>
            <person name="Montooth K."/>
            <person name="Mount S.M."/>
            <person name="Mu X."/>
            <person name="Myers E."/>
            <person name="Negre B."/>
            <person name="Newfeld S."/>
            <person name="Nielsen R."/>
            <person name="Noor M.A."/>
            <person name="O'Grady P."/>
            <person name="Pachter L."/>
            <person name="Papaceit M."/>
            <person name="Parisi M.J."/>
            <person name="Parisi M."/>
            <person name="Parts L."/>
            <person name="Pedersen J.S."/>
            <person name="Pesole G."/>
            <person name="Phillippy A.M."/>
            <person name="Ponting C.P."/>
            <person name="Pop M."/>
            <person name="Porcelli D."/>
            <person name="Powell J.R."/>
            <person name="Prohaska S."/>
            <person name="Pruitt K."/>
            <person name="Puig M."/>
            <person name="Quesneville H."/>
            <person name="Ram K.R."/>
            <person name="Rand D."/>
            <person name="Rasmussen M.D."/>
            <person name="Reed L.K."/>
            <person name="Reenan R."/>
            <person name="Reily A."/>
            <person name="Remington K.A."/>
            <person name="Rieger T.T."/>
            <person name="Ritchie M.G."/>
            <person name="Robin C."/>
            <person name="Rogers Y.H."/>
            <person name="Rohde C."/>
            <person name="Rozas J."/>
            <person name="Rubenfield M.J."/>
            <person name="Ruiz A."/>
            <person name="Russo S."/>
            <person name="Salzberg S.L."/>
            <person name="Sanchez-Gracia A."/>
            <person name="Saranga D.J."/>
            <person name="Sato H."/>
            <person name="Schaeffer S.W."/>
            <person name="Schatz M.C."/>
            <person name="Schlenke T."/>
            <person name="Schwartz R."/>
            <person name="Segarra C."/>
            <person name="Singh R.S."/>
            <person name="Sirot L."/>
            <person name="Sirota M."/>
            <person name="Sisneros N.B."/>
            <person name="Smith C.D."/>
            <person name="Smith T.F."/>
            <person name="Spieth J."/>
            <person name="Stage D.E."/>
            <person name="Stark A."/>
            <person name="Stephan W."/>
            <person name="Strausberg R.L."/>
            <person name="Strempel S."/>
            <person name="Sturgill D."/>
            <person name="Sutton G."/>
            <person name="Sutton G.G."/>
            <person name="Tao W."/>
            <person name="Teichmann S."/>
            <person name="Tobari Y.N."/>
            <person name="Tomimura Y."/>
            <person name="Tsolas J.M."/>
            <person name="Valente V.L."/>
            <person name="Venter E."/>
            <person name="Venter J.C."/>
            <person name="Vicario S."/>
            <person name="Vieira F.G."/>
            <person name="Vilella A.J."/>
            <person name="Villasante A."/>
            <person name="Walenz B."/>
            <person name="Wang J."/>
            <person name="Wasserman M."/>
            <person name="Watts T."/>
            <person name="Wilson D."/>
            <person name="Wilson R.K."/>
            <person name="Wing R.A."/>
            <person name="Wolfner M.F."/>
            <person name="Wong A."/>
            <person name="Wong G.K."/>
            <person name="Wu C.I."/>
            <person name="Wu G."/>
            <person name="Yamamoto D."/>
            <person name="Yang H.P."/>
            <person name="Yang S.P."/>
            <person name="Yorke J.A."/>
            <person name="Yoshida K."/>
            <person name="Zdobnov E."/>
            <person name="Zhang P."/>
            <person name="Zhang Y."/>
            <person name="Zimin A.V."/>
            <person name="Baldwin J."/>
            <person name="Abdouelleil A."/>
            <person name="Abdulkadir J."/>
            <person name="Abebe A."/>
            <person name="Abera B."/>
            <person name="Abreu J."/>
            <person name="Acer S.C."/>
            <person name="Aftuck L."/>
            <person name="Alexander A."/>
            <person name="An P."/>
            <person name="Anderson E."/>
            <person name="Anderson S."/>
            <person name="Arachi H."/>
            <person name="Azer M."/>
            <person name="Bachantsang P."/>
            <person name="Barry A."/>
            <person name="Bayul T."/>
            <person name="Berlin A."/>
            <person name="Bessette D."/>
            <person name="Bloom T."/>
            <person name="Blye J."/>
            <person name="Boguslavskiy L."/>
            <person name="Bonnet C."/>
            <person name="Boukhgalter B."/>
            <person name="Bourzgui I."/>
            <person name="Brown A."/>
            <person name="Cahill P."/>
            <person name="Channer S."/>
            <person name="Cheshatsang Y."/>
            <person name="Chuda L."/>
            <person name="Citroen M."/>
            <person name="Collymore A."/>
            <person name="Cooke P."/>
            <person name="Costello M."/>
            <person name="D'Aco K."/>
            <person name="Daza R."/>
            <person name="De Haan G."/>
            <person name="DeGray S."/>
            <person name="DeMaso C."/>
            <person name="Dhargay N."/>
            <person name="Dooley K."/>
            <person name="Dooley E."/>
            <person name="Doricent M."/>
            <person name="Dorje P."/>
            <person name="Dorjee K."/>
            <person name="Dupes A."/>
            <person name="Elong R."/>
            <person name="Falk J."/>
            <person name="Farina A."/>
            <person name="Faro S."/>
            <person name="Ferguson D."/>
            <person name="Fisher S."/>
            <person name="Foley C.D."/>
            <person name="Franke A."/>
            <person name="Friedrich D."/>
            <person name="Gadbois L."/>
            <person name="Gearin G."/>
            <person name="Gearin C.R."/>
            <person name="Giannoukos G."/>
            <person name="Goode T."/>
            <person name="Graham J."/>
            <person name="Grandbois E."/>
            <person name="Grewal S."/>
            <person name="Gyaltsen K."/>
            <person name="Hafez N."/>
            <person name="Hagos B."/>
            <person name="Hall J."/>
            <person name="Henson C."/>
            <person name="Hollinger A."/>
            <person name="Honan T."/>
            <person name="Huard M.D."/>
            <person name="Hughes L."/>
            <person name="Hurhula B."/>
            <person name="Husby M.E."/>
            <person name="Kamat A."/>
            <person name="Kanga B."/>
            <person name="Kashin S."/>
            <person name="Khazanovich D."/>
            <person name="Kisner P."/>
            <person name="Lance K."/>
            <person name="Lara M."/>
            <person name="Lee W."/>
            <person name="Lennon N."/>
            <person name="Letendre F."/>
            <person name="LeVine R."/>
            <person name="Lipovsky A."/>
            <person name="Liu X."/>
            <person name="Liu J."/>
            <person name="Liu S."/>
            <person name="Lokyitsang T."/>
            <person name="Lokyitsang Y."/>
            <person name="Lubonja R."/>
            <person name="Lui A."/>
            <person name="MacDonald P."/>
            <person name="Magnisalis V."/>
            <person name="Maru K."/>
            <person name="Matthews C."/>
            <person name="McCusker W."/>
            <person name="McDonough S."/>
            <person name="Mehta T."/>
            <person name="Meldrim J."/>
            <person name="Meneus L."/>
            <person name="Mihai O."/>
            <person name="Mihalev A."/>
            <person name="Mihova T."/>
            <person name="Mittelman R."/>
            <person name="Mlenga V."/>
            <person name="Montmayeur A."/>
            <person name="Mulrain L."/>
            <person name="Navidi A."/>
            <person name="Naylor J."/>
            <person name="Negash T."/>
            <person name="Nguyen T."/>
            <person name="Nguyen N."/>
            <person name="Nicol R."/>
            <person name="Norbu C."/>
            <person name="Norbu N."/>
            <person name="Novod N."/>
            <person name="O'Neill B."/>
            <person name="Osman S."/>
            <person name="Markiewicz E."/>
            <person name="Oyono O.L."/>
            <person name="Patti C."/>
            <person name="Phunkhang P."/>
            <person name="Pierre F."/>
            <person name="Priest M."/>
            <person name="Raghuraman S."/>
            <person name="Rege F."/>
            <person name="Reyes R."/>
            <person name="Rise C."/>
            <person name="Rogov P."/>
            <person name="Ross K."/>
            <person name="Ryan E."/>
            <person name="Settipalli S."/>
            <person name="Shea T."/>
            <person name="Sherpa N."/>
            <person name="Shi L."/>
            <person name="Shih D."/>
            <person name="Sparrow T."/>
            <person name="Spaulding J."/>
            <person name="Stalker J."/>
            <person name="Stange-Thomann N."/>
            <person name="Stavropoulos S."/>
            <person name="Stone C."/>
            <person name="Strader C."/>
            <person name="Tesfaye S."/>
            <person name="Thomson T."/>
            <person name="Thoulutsang Y."/>
            <person name="Thoulutsang D."/>
            <person name="Topham K."/>
            <person name="Topping I."/>
            <person name="Tsamla T."/>
            <person name="Vassiliev H."/>
            <person name="Vo A."/>
            <person name="Wangchuk T."/>
            <person name="Wangdi T."/>
            <person name="Weiand M."/>
            <person name="Wilkinson J."/>
            <person name="Wilson A."/>
            <person name="Yadav S."/>
            <person name="Young G."/>
            <person name="Yu Q."/>
            <person name="Zembek L."/>
            <person name="Zhong D."/>
            <person name="Zimmer A."/>
            <person name="Zwirko Z."/>
            <person name="Jaffe D.B."/>
            <person name="Alvarez P."/>
            <person name="Brockman W."/>
            <person name="Butler J."/>
            <person name="Chin C."/>
            <person name="Gnerre S."/>
            <person name="Grabherr M."/>
            <person name="Kleber M."/>
            <person name="Mauceli E."/>
            <person name="MacCallum I."/>
        </authorList>
    </citation>
    <scope>NUCLEOTIDE SEQUENCE [LARGE SCALE GENOMIC DNA]</scope>
    <source>
        <strain evidence="2">Rob3c / Tucson 14021-0248.25</strain>
    </source>
</reference>
<dbReference type="EMBL" id="CH480817">
    <property type="protein sequence ID" value="EDW50711.1"/>
    <property type="molecule type" value="Genomic_DNA"/>
</dbReference>
<protein>
    <submittedName>
        <fullName evidence="1">GM14778</fullName>
    </submittedName>
</protein>
<dbReference type="HOGENOM" id="CLU_2640758_0_0_1"/>
<proteinExistence type="predicted"/>
<evidence type="ECO:0000313" key="1">
    <source>
        <dbReference type="EMBL" id="EDW50711.1"/>
    </source>
</evidence>
<dbReference type="Proteomes" id="UP000001292">
    <property type="component" value="Unassembled WGS sequence"/>
</dbReference>
<accession>B4HUU0</accession>
<name>B4HUU0_DROSE</name>
<organism evidence="2">
    <name type="scientific">Drosophila sechellia</name>
    <name type="common">Fruit fly</name>
    <dbReference type="NCBI Taxonomy" id="7238"/>
    <lineage>
        <taxon>Eukaryota</taxon>
        <taxon>Metazoa</taxon>
        <taxon>Ecdysozoa</taxon>
        <taxon>Arthropoda</taxon>
        <taxon>Hexapoda</taxon>
        <taxon>Insecta</taxon>
        <taxon>Pterygota</taxon>
        <taxon>Neoptera</taxon>
        <taxon>Endopterygota</taxon>
        <taxon>Diptera</taxon>
        <taxon>Brachycera</taxon>
        <taxon>Muscomorpha</taxon>
        <taxon>Ephydroidea</taxon>
        <taxon>Drosophilidae</taxon>
        <taxon>Drosophila</taxon>
        <taxon>Sophophora</taxon>
    </lineage>
</organism>
<dbReference type="AlphaFoldDB" id="B4HUU0"/>
<evidence type="ECO:0000313" key="2">
    <source>
        <dbReference type="Proteomes" id="UP000001292"/>
    </source>
</evidence>